<dbReference type="OrthoDB" id="26525at2759"/>
<dbReference type="Proteomes" id="UP000327044">
    <property type="component" value="Unassembled WGS sequence"/>
</dbReference>
<dbReference type="AlphaFoldDB" id="A0A5N4ALM5"/>
<keyword evidence="1" id="KW-0812">Transmembrane</keyword>
<keyword evidence="3" id="KW-1185">Reference proteome</keyword>
<evidence type="ECO:0000256" key="1">
    <source>
        <dbReference type="SAM" id="Phobius"/>
    </source>
</evidence>
<feature type="transmembrane region" description="Helical" evidence="1">
    <location>
        <begin position="61"/>
        <end position="85"/>
    </location>
</feature>
<keyword evidence="1" id="KW-1133">Transmembrane helix</keyword>
<dbReference type="EMBL" id="VVIM01000006">
    <property type="protein sequence ID" value="KAB0798214.1"/>
    <property type="molecule type" value="Genomic_DNA"/>
</dbReference>
<evidence type="ECO:0000313" key="2">
    <source>
        <dbReference type="EMBL" id="KAB0798214.1"/>
    </source>
</evidence>
<evidence type="ECO:0000313" key="3">
    <source>
        <dbReference type="Proteomes" id="UP000327044"/>
    </source>
</evidence>
<proteinExistence type="predicted"/>
<reference evidence="2 3" key="1">
    <citation type="journal article" date="2018" name="Elife">
        <title>Firefly genomes illuminate parallel origins of bioluminescence in beetles.</title>
        <authorList>
            <person name="Fallon T.R."/>
            <person name="Lower S.E."/>
            <person name="Chang C.H."/>
            <person name="Bessho-Uehara M."/>
            <person name="Martin G.J."/>
            <person name="Bewick A.J."/>
            <person name="Behringer M."/>
            <person name="Debat H.J."/>
            <person name="Wong I."/>
            <person name="Day J.C."/>
            <person name="Suvorov A."/>
            <person name="Silva C.J."/>
            <person name="Stanger-Hall K.F."/>
            <person name="Hall D.W."/>
            <person name="Schmitz R.J."/>
            <person name="Nelson D.R."/>
            <person name="Lewis S.M."/>
            <person name="Shigenobu S."/>
            <person name="Bybee S.M."/>
            <person name="Larracuente A.M."/>
            <person name="Oba Y."/>
            <person name="Weng J.K."/>
        </authorList>
    </citation>
    <scope>NUCLEOTIDE SEQUENCE [LARGE SCALE GENOMIC DNA]</scope>
    <source>
        <strain evidence="2">1611_PpyrPB1</strain>
        <tissue evidence="2">Whole body</tissue>
    </source>
</reference>
<keyword evidence="1" id="KW-0472">Membrane</keyword>
<sequence>MSYRYSTALSHIVLAGTGIYCLNRYHGANLPVCAYSIIVTNSLLGVWRWGNPHYGHKIDRLYNFTSLLQILTSLPLVVTQVWLNLGYKEELAVLHCGASILPFCLYLAGRSKEDIIDASIALNVISLGVISLLHENYYGVAASISYFFNHFFLREGQFDVDIPITDLYNYGLSFFCYFSYRSL</sequence>
<organism evidence="2 3">
    <name type="scientific">Photinus pyralis</name>
    <name type="common">Common eastern firefly</name>
    <name type="synonym">Lampyris pyralis</name>
    <dbReference type="NCBI Taxonomy" id="7054"/>
    <lineage>
        <taxon>Eukaryota</taxon>
        <taxon>Metazoa</taxon>
        <taxon>Ecdysozoa</taxon>
        <taxon>Arthropoda</taxon>
        <taxon>Hexapoda</taxon>
        <taxon>Insecta</taxon>
        <taxon>Pterygota</taxon>
        <taxon>Neoptera</taxon>
        <taxon>Endopterygota</taxon>
        <taxon>Coleoptera</taxon>
        <taxon>Polyphaga</taxon>
        <taxon>Elateriformia</taxon>
        <taxon>Elateroidea</taxon>
        <taxon>Lampyridae</taxon>
        <taxon>Lampyrinae</taxon>
        <taxon>Photinus</taxon>
    </lineage>
</organism>
<feature type="transmembrane region" description="Helical" evidence="1">
    <location>
        <begin position="115"/>
        <end position="133"/>
    </location>
</feature>
<accession>A0A5N4ALM5</accession>
<feature type="transmembrane region" description="Helical" evidence="1">
    <location>
        <begin position="28"/>
        <end position="49"/>
    </location>
</feature>
<feature type="transmembrane region" description="Helical" evidence="1">
    <location>
        <begin position="91"/>
        <end position="108"/>
    </location>
</feature>
<gene>
    <name evidence="2" type="ORF">PPYR_09207</name>
</gene>
<name>A0A5N4ALM5_PHOPY</name>
<protein>
    <submittedName>
        <fullName evidence="2">Uncharacterized protein</fullName>
    </submittedName>
</protein>
<comment type="caution">
    <text evidence="2">The sequence shown here is derived from an EMBL/GenBank/DDBJ whole genome shotgun (WGS) entry which is preliminary data.</text>
</comment>
<dbReference type="InParanoid" id="A0A5N4ALM5"/>